<proteinExistence type="predicted"/>
<dbReference type="PANTHER" id="PTHR22923">
    <property type="entry name" value="CEREBELLIN-RELATED"/>
    <property type="match status" value="1"/>
</dbReference>
<dbReference type="InterPro" id="IPR008983">
    <property type="entry name" value="Tumour_necrosis_fac-like_dom"/>
</dbReference>
<dbReference type="Pfam" id="PF00386">
    <property type="entry name" value="C1q"/>
    <property type="match status" value="2"/>
</dbReference>
<evidence type="ECO:0000256" key="2">
    <source>
        <dbReference type="ARBA" id="ARBA00022525"/>
    </source>
</evidence>
<dbReference type="PRINTS" id="PR00007">
    <property type="entry name" value="COMPLEMNTC1Q"/>
</dbReference>
<accession>A0AA89BR03</accession>
<organism evidence="5 6">
    <name type="scientific">Pinctada imbricata</name>
    <name type="common">Atlantic pearl-oyster</name>
    <name type="synonym">Pinctada martensii</name>
    <dbReference type="NCBI Taxonomy" id="66713"/>
    <lineage>
        <taxon>Eukaryota</taxon>
        <taxon>Metazoa</taxon>
        <taxon>Spiralia</taxon>
        <taxon>Lophotrochozoa</taxon>
        <taxon>Mollusca</taxon>
        <taxon>Bivalvia</taxon>
        <taxon>Autobranchia</taxon>
        <taxon>Pteriomorphia</taxon>
        <taxon>Pterioida</taxon>
        <taxon>Pterioidea</taxon>
        <taxon>Pteriidae</taxon>
        <taxon>Pinctada</taxon>
    </lineage>
</organism>
<comment type="subcellular location">
    <subcellularLocation>
        <location evidence="1">Secreted</location>
    </subcellularLocation>
</comment>
<keyword evidence="3" id="KW-0732">Signal</keyword>
<dbReference type="Proteomes" id="UP001186944">
    <property type="component" value="Unassembled WGS sequence"/>
</dbReference>
<evidence type="ECO:0000313" key="5">
    <source>
        <dbReference type="EMBL" id="KAK3084294.1"/>
    </source>
</evidence>
<dbReference type="PANTHER" id="PTHR22923:SF102">
    <property type="entry name" value="CEREBELLIN 13-RELATED"/>
    <property type="match status" value="1"/>
</dbReference>
<gene>
    <name evidence="5" type="ORF">FSP39_011172</name>
</gene>
<dbReference type="GO" id="GO:0005576">
    <property type="term" value="C:extracellular region"/>
    <property type="evidence" value="ECO:0007669"/>
    <property type="project" value="UniProtKB-SubCell"/>
</dbReference>
<dbReference type="InterPro" id="IPR001073">
    <property type="entry name" value="C1q_dom"/>
</dbReference>
<feature type="domain" description="C1q" evidence="4">
    <location>
        <begin position="9"/>
        <end position="151"/>
    </location>
</feature>
<evidence type="ECO:0000313" key="6">
    <source>
        <dbReference type="Proteomes" id="UP001186944"/>
    </source>
</evidence>
<dbReference type="SMART" id="SM00110">
    <property type="entry name" value="C1Q"/>
    <property type="match status" value="1"/>
</dbReference>
<dbReference type="PROSITE" id="PS50871">
    <property type="entry name" value="C1Q"/>
    <property type="match status" value="1"/>
</dbReference>
<evidence type="ECO:0000259" key="4">
    <source>
        <dbReference type="PROSITE" id="PS50871"/>
    </source>
</evidence>
<dbReference type="InterPro" id="IPR050822">
    <property type="entry name" value="Cerebellin_Synaptic_Org"/>
</dbReference>
<evidence type="ECO:0000256" key="3">
    <source>
        <dbReference type="ARBA" id="ARBA00022729"/>
    </source>
</evidence>
<dbReference type="Gene3D" id="2.60.120.40">
    <property type="match status" value="2"/>
</dbReference>
<dbReference type="EMBL" id="VSWD01000013">
    <property type="protein sequence ID" value="KAK3084294.1"/>
    <property type="molecule type" value="Genomic_DNA"/>
</dbReference>
<keyword evidence="6" id="KW-1185">Reference proteome</keyword>
<sequence length="211" mass="23509">MCNFLPIASSLGYVAFYSYLSTGVTQPSQQQTIIFDVLKTNIGNAYSSSTGTFTARYNGLYHFSWTIYVYCRGYVYTEILRNDEVYGNSLANSEEICDDHSSSNNVIIELEQGDVVFIRTNAKHTSPADITGEVAFYAYMSSNEHAPSLHHTLIFDVPRTNIGNAYSKYSGLFTAPSNGVYHFSWTIYSGCHSNIPTEILRNDEIYGAALA</sequence>
<evidence type="ECO:0000256" key="1">
    <source>
        <dbReference type="ARBA" id="ARBA00004613"/>
    </source>
</evidence>
<reference evidence="5" key="1">
    <citation type="submission" date="2019-08" db="EMBL/GenBank/DDBJ databases">
        <title>The improved chromosome-level genome for the pearl oyster Pinctada fucata martensii using PacBio sequencing and Hi-C.</title>
        <authorList>
            <person name="Zheng Z."/>
        </authorList>
    </citation>
    <scope>NUCLEOTIDE SEQUENCE</scope>
    <source>
        <strain evidence="5">ZZ-2019</strain>
        <tissue evidence="5">Adductor muscle</tissue>
    </source>
</reference>
<protein>
    <recommendedName>
        <fullName evidence="4">C1q domain-containing protein</fullName>
    </recommendedName>
</protein>
<comment type="caution">
    <text evidence="5">The sequence shown here is derived from an EMBL/GenBank/DDBJ whole genome shotgun (WGS) entry which is preliminary data.</text>
</comment>
<name>A0AA89BR03_PINIB</name>
<keyword evidence="2" id="KW-0964">Secreted</keyword>
<dbReference type="AlphaFoldDB" id="A0AA89BR03"/>
<dbReference type="SUPFAM" id="SSF49842">
    <property type="entry name" value="TNF-like"/>
    <property type="match status" value="2"/>
</dbReference>